<accession>A0A1W1BFZ5</accession>
<feature type="transmembrane region" description="Helical" evidence="1">
    <location>
        <begin position="6"/>
        <end position="23"/>
    </location>
</feature>
<sequence>MKARSFFLIAFLFIAIMLLYFFLHPSYEKSLEAKFYYETSNYKEAYRVAKEAFELDRYNKMAATIMTQSRYSLRYVNYINDAKKYIKQIQLLIKDGKIDEAKRAKIRTIADIMVKAYNKLAPSVVVDKELIKEAKEYHEKFKQLYQKAH</sequence>
<keyword evidence="1" id="KW-0472">Membrane</keyword>
<name>A0A1W1BFZ5_9ZZZZ</name>
<evidence type="ECO:0000313" key="2">
    <source>
        <dbReference type="EMBL" id="SFV52466.1"/>
    </source>
</evidence>
<keyword evidence="1" id="KW-0812">Transmembrane</keyword>
<organism evidence="2">
    <name type="scientific">hydrothermal vent metagenome</name>
    <dbReference type="NCBI Taxonomy" id="652676"/>
    <lineage>
        <taxon>unclassified sequences</taxon>
        <taxon>metagenomes</taxon>
        <taxon>ecological metagenomes</taxon>
    </lineage>
</organism>
<dbReference type="AlphaFoldDB" id="A0A1W1BFZ5"/>
<reference evidence="2" key="1">
    <citation type="submission" date="2016-10" db="EMBL/GenBank/DDBJ databases">
        <authorList>
            <person name="de Groot N.N."/>
        </authorList>
    </citation>
    <scope>NUCLEOTIDE SEQUENCE</scope>
</reference>
<gene>
    <name evidence="2" type="ORF">MNB_SM-7-1260</name>
</gene>
<evidence type="ECO:0000256" key="1">
    <source>
        <dbReference type="SAM" id="Phobius"/>
    </source>
</evidence>
<protein>
    <submittedName>
        <fullName evidence="2">Uncharacterized protein</fullName>
    </submittedName>
</protein>
<keyword evidence="1" id="KW-1133">Transmembrane helix</keyword>
<dbReference type="EMBL" id="FPHB01000020">
    <property type="protein sequence ID" value="SFV52466.1"/>
    <property type="molecule type" value="Genomic_DNA"/>
</dbReference>
<proteinExistence type="predicted"/>